<keyword evidence="3" id="KW-1185">Reference proteome</keyword>
<name>A0A4Z2D6R3_SCHJA</name>
<evidence type="ECO:0000256" key="1">
    <source>
        <dbReference type="SAM" id="Phobius"/>
    </source>
</evidence>
<feature type="transmembrane region" description="Helical" evidence="1">
    <location>
        <begin position="160"/>
        <end position="178"/>
    </location>
</feature>
<keyword evidence="1" id="KW-0812">Transmembrane</keyword>
<dbReference type="AlphaFoldDB" id="A0A4Z2D6R3"/>
<feature type="non-terminal residue" evidence="2">
    <location>
        <position position="1"/>
    </location>
</feature>
<keyword evidence="1" id="KW-0472">Membrane</keyword>
<dbReference type="Proteomes" id="UP000311919">
    <property type="component" value="Unassembled WGS sequence"/>
</dbReference>
<evidence type="ECO:0000313" key="2">
    <source>
        <dbReference type="EMBL" id="TNN12173.1"/>
    </source>
</evidence>
<dbReference type="STRING" id="6182.A0A4Z2D6R3"/>
<gene>
    <name evidence="2" type="ORF">EWB00_004005</name>
</gene>
<comment type="caution">
    <text evidence="2">The sequence shown here is derived from an EMBL/GenBank/DDBJ whole genome shotgun (WGS) entry which is preliminary data.</text>
</comment>
<reference evidence="2 3" key="1">
    <citation type="submission" date="2019-03" db="EMBL/GenBank/DDBJ databases">
        <title>An improved genome assembly of the fluke Schistosoma japonicum.</title>
        <authorList>
            <person name="Hu W."/>
            <person name="Luo F."/>
            <person name="Yin M."/>
            <person name="Mo X."/>
            <person name="Sun C."/>
            <person name="Wu Q."/>
            <person name="Zhu B."/>
            <person name="Xiang M."/>
            <person name="Wang J."/>
            <person name="Wang Y."/>
            <person name="Zhang T."/>
            <person name="Xu B."/>
            <person name="Zheng H."/>
            <person name="Feng Z."/>
        </authorList>
    </citation>
    <scope>NUCLEOTIDE SEQUENCE [LARGE SCALE GENOMIC DNA]</scope>
    <source>
        <strain evidence="2">HuSjv2</strain>
        <tissue evidence="2">Worms</tissue>
    </source>
</reference>
<accession>A0A4Z2D6R3</accession>
<evidence type="ECO:0000313" key="3">
    <source>
        <dbReference type="Proteomes" id="UP000311919"/>
    </source>
</evidence>
<dbReference type="EMBL" id="SKCS01000257">
    <property type="protein sequence ID" value="TNN12173.1"/>
    <property type="molecule type" value="Genomic_DNA"/>
</dbReference>
<keyword evidence="1" id="KW-1133">Transmembrane helix</keyword>
<organism evidence="2 3">
    <name type="scientific">Schistosoma japonicum</name>
    <name type="common">Blood fluke</name>
    <dbReference type="NCBI Taxonomy" id="6182"/>
    <lineage>
        <taxon>Eukaryota</taxon>
        <taxon>Metazoa</taxon>
        <taxon>Spiralia</taxon>
        <taxon>Lophotrochozoa</taxon>
        <taxon>Platyhelminthes</taxon>
        <taxon>Trematoda</taxon>
        <taxon>Digenea</taxon>
        <taxon>Strigeidida</taxon>
        <taxon>Schistosomatoidea</taxon>
        <taxon>Schistosomatidae</taxon>
        <taxon>Schistosoma</taxon>
    </lineage>
</organism>
<protein>
    <submittedName>
        <fullName evidence="2">Uncharacterized protein</fullName>
    </submittedName>
</protein>
<sequence length="179" mass="20439">PTEQFNTETINNSHQLENFELATDFVTETDVIQITPQDEEKLVIEFVCLLYVGKILIDQRNLLSISLIQLSPLHTVESNDNAVSRLVAVSSNLETALGLKLCKLWCCHRRLCEKNMKQIKLKNDASVNKISAITEKNETSVEIQRYAVDHYTNLSRLVRITIYVIWLTYSTTLLPIISS</sequence>
<feature type="non-terminal residue" evidence="2">
    <location>
        <position position="179"/>
    </location>
</feature>
<proteinExistence type="predicted"/>